<dbReference type="PROSITE" id="PS50977">
    <property type="entry name" value="HTH_TETR_2"/>
    <property type="match status" value="1"/>
</dbReference>
<evidence type="ECO:0000256" key="2">
    <source>
        <dbReference type="PROSITE-ProRule" id="PRU00335"/>
    </source>
</evidence>
<reference evidence="4 5" key="1">
    <citation type="submission" date="2018-03" db="EMBL/GenBank/DDBJ databases">
        <title>Genome assembly of novel Miniimonas species PCH200.</title>
        <authorList>
            <person name="Thakur V."/>
            <person name="Kumar V."/>
            <person name="Singh D."/>
        </authorList>
    </citation>
    <scope>NUCLEOTIDE SEQUENCE [LARGE SCALE GENOMIC DNA]</scope>
    <source>
        <strain evidence="4 5">PCH200</strain>
    </source>
</reference>
<dbReference type="InterPro" id="IPR009057">
    <property type="entry name" value="Homeodomain-like_sf"/>
</dbReference>
<dbReference type="InterPro" id="IPR001647">
    <property type="entry name" value="HTH_TetR"/>
</dbReference>
<dbReference type="Pfam" id="PF00440">
    <property type="entry name" value="TetR_N"/>
    <property type="match status" value="1"/>
</dbReference>
<comment type="caution">
    <text evidence="4">The sequence shown here is derived from an EMBL/GenBank/DDBJ whole genome shotgun (WGS) entry which is preliminary data.</text>
</comment>
<protein>
    <submittedName>
        <fullName evidence="4">TetR family transcriptional regulator</fullName>
    </submittedName>
</protein>
<dbReference type="SUPFAM" id="SSF48498">
    <property type="entry name" value="Tetracyclin repressor-like, C-terminal domain"/>
    <property type="match status" value="1"/>
</dbReference>
<dbReference type="EMBL" id="PYHR01000002">
    <property type="protein sequence ID" value="PWD51795.1"/>
    <property type="molecule type" value="Genomic_DNA"/>
</dbReference>
<dbReference type="RefSeq" id="WP_109230176.1">
    <property type="nucleotide sequence ID" value="NZ_PYHR01000002.1"/>
</dbReference>
<dbReference type="GO" id="GO:0003700">
    <property type="term" value="F:DNA-binding transcription factor activity"/>
    <property type="evidence" value="ECO:0007669"/>
    <property type="project" value="TreeGrafter"/>
</dbReference>
<evidence type="ECO:0000313" key="4">
    <source>
        <dbReference type="EMBL" id="PWD51795.1"/>
    </source>
</evidence>
<gene>
    <name evidence="4" type="ORF">C8046_15230</name>
</gene>
<evidence type="ECO:0000313" key="5">
    <source>
        <dbReference type="Proteomes" id="UP000245166"/>
    </source>
</evidence>
<sequence>MSATPARLSARDRLLDAAEALFYEQGIAATGVDAILRRAEVAPATLYAHFAGKDGLVAAYLERRLDRWRGTWDEALGRAGDDADARAVAVFDALAEFRPGVGPRRGCAFLAASVEVTRPEHPAHAWLVADTRLLHERLLALAADTGTSDPAALAAELLALYDGVLAARARDSLLREAPESAPEPARAARDLALAAVERHRG</sequence>
<dbReference type="Gene3D" id="1.10.357.10">
    <property type="entry name" value="Tetracycline Repressor, domain 2"/>
    <property type="match status" value="1"/>
</dbReference>
<feature type="DNA-binding region" description="H-T-H motif" evidence="2">
    <location>
        <begin position="31"/>
        <end position="50"/>
    </location>
</feature>
<dbReference type="PANTHER" id="PTHR30055:SF200">
    <property type="entry name" value="HTH-TYPE TRANSCRIPTIONAL REPRESSOR BDCR"/>
    <property type="match status" value="1"/>
</dbReference>
<keyword evidence="5" id="KW-1185">Reference proteome</keyword>
<name>A0A2U1ZXS7_9MICO</name>
<feature type="domain" description="HTH tetR-type" evidence="3">
    <location>
        <begin position="8"/>
        <end position="68"/>
    </location>
</feature>
<dbReference type="OrthoDB" id="3196926at2"/>
<evidence type="ECO:0000259" key="3">
    <source>
        <dbReference type="PROSITE" id="PS50977"/>
    </source>
</evidence>
<dbReference type="Proteomes" id="UP000245166">
    <property type="component" value="Unassembled WGS sequence"/>
</dbReference>
<accession>A0A2U1ZXS7</accession>
<organism evidence="4 5">
    <name type="scientific">Serinibacter arcticus</name>
    <dbReference type="NCBI Taxonomy" id="1655435"/>
    <lineage>
        <taxon>Bacteria</taxon>
        <taxon>Bacillati</taxon>
        <taxon>Actinomycetota</taxon>
        <taxon>Actinomycetes</taxon>
        <taxon>Micrococcales</taxon>
        <taxon>Beutenbergiaceae</taxon>
        <taxon>Serinibacter</taxon>
    </lineage>
</organism>
<dbReference type="PANTHER" id="PTHR30055">
    <property type="entry name" value="HTH-TYPE TRANSCRIPTIONAL REGULATOR RUTR"/>
    <property type="match status" value="1"/>
</dbReference>
<dbReference type="InterPro" id="IPR050109">
    <property type="entry name" value="HTH-type_TetR-like_transc_reg"/>
</dbReference>
<keyword evidence="1 2" id="KW-0238">DNA-binding</keyword>
<dbReference type="SUPFAM" id="SSF46689">
    <property type="entry name" value="Homeodomain-like"/>
    <property type="match status" value="1"/>
</dbReference>
<proteinExistence type="predicted"/>
<dbReference type="PRINTS" id="PR00455">
    <property type="entry name" value="HTHTETR"/>
</dbReference>
<evidence type="ECO:0000256" key="1">
    <source>
        <dbReference type="ARBA" id="ARBA00023125"/>
    </source>
</evidence>
<dbReference type="InterPro" id="IPR036271">
    <property type="entry name" value="Tet_transcr_reg_TetR-rel_C_sf"/>
</dbReference>
<dbReference type="AlphaFoldDB" id="A0A2U1ZXS7"/>
<dbReference type="GO" id="GO:0000976">
    <property type="term" value="F:transcription cis-regulatory region binding"/>
    <property type="evidence" value="ECO:0007669"/>
    <property type="project" value="TreeGrafter"/>
</dbReference>